<reference evidence="2 3" key="1">
    <citation type="submission" date="2020-08" db="EMBL/GenBank/DDBJ databases">
        <title>Genomic Encyclopedia of Type Strains, Phase IV (KMG-IV): sequencing the most valuable type-strain genomes for metagenomic binning, comparative biology and taxonomic classification.</title>
        <authorList>
            <person name="Goeker M."/>
        </authorList>
    </citation>
    <scope>NUCLEOTIDE SEQUENCE [LARGE SCALE GENOMIC DNA]</scope>
    <source>
        <strain evidence="2 3">DSM 102134</strain>
    </source>
</reference>
<dbReference type="AlphaFoldDB" id="A0A7X0DG99"/>
<dbReference type="InterPro" id="IPR011032">
    <property type="entry name" value="GroES-like_sf"/>
</dbReference>
<dbReference type="PANTHER" id="PTHR43677">
    <property type="entry name" value="SHORT-CHAIN DEHYDROGENASE/REDUCTASE"/>
    <property type="match status" value="1"/>
</dbReference>
<sequence length="334" mass="35028">MRSFHVREPGSPENMTIDELPDLVPASDEVVIDVDTAGVGFVDTLVVSGRYQNIPPVPFAPGMEFSGTVRAAGEGVTGTSVGDRVAAYVLNGAFAEQAIAKVGEFYPVPDDVPLDQAALLCGAYLTAYFALVERGQFKRGETVLVGGAGGAVGLAALQIARAMGATKVLGTFRTDADRQAILEAGADAAIDLSGADLKEAVRSQVLEATNGQGADVVLDPIGGEFLTAALRATAWCGRLVVIGFAAGDIPTVKVNYLLLKNIGIVGLDLSQYRRRAPDRLKAAQAELFDLWRQGLLKPRIARSFSFEAIPEALNFVAAGKTGGRASVAIGRRPE</sequence>
<dbReference type="Gene3D" id="3.90.180.10">
    <property type="entry name" value="Medium-chain alcohol dehydrogenases, catalytic domain"/>
    <property type="match status" value="1"/>
</dbReference>
<dbReference type="InterPro" id="IPR051397">
    <property type="entry name" value="Zn-ADH-like_protein"/>
</dbReference>
<dbReference type="SUPFAM" id="SSF51735">
    <property type="entry name" value="NAD(P)-binding Rossmann-fold domains"/>
    <property type="match status" value="1"/>
</dbReference>
<dbReference type="Gene3D" id="3.40.50.720">
    <property type="entry name" value="NAD(P)-binding Rossmann-like Domain"/>
    <property type="match status" value="1"/>
</dbReference>
<dbReference type="Pfam" id="PF00107">
    <property type="entry name" value="ADH_zinc_N"/>
    <property type="match status" value="1"/>
</dbReference>
<dbReference type="SMART" id="SM00829">
    <property type="entry name" value="PKS_ER"/>
    <property type="match status" value="1"/>
</dbReference>
<keyword evidence="3" id="KW-1185">Reference proteome</keyword>
<feature type="domain" description="Enoyl reductase (ER)" evidence="1">
    <location>
        <begin position="10"/>
        <end position="327"/>
    </location>
</feature>
<accession>A0A7X0DG99</accession>
<dbReference type="SUPFAM" id="SSF50129">
    <property type="entry name" value="GroES-like"/>
    <property type="match status" value="1"/>
</dbReference>
<dbReference type="RefSeq" id="WP_035243811.1">
    <property type="nucleotide sequence ID" value="NZ_CANLQM010000012.1"/>
</dbReference>
<dbReference type="InterPro" id="IPR036291">
    <property type="entry name" value="NAD(P)-bd_dom_sf"/>
</dbReference>
<protein>
    <submittedName>
        <fullName evidence="2">NADPH2:quinone reductase</fullName>
        <ecNumber evidence="2">1.6.5.5</ecNumber>
    </submittedName>
</protein>
<gene>
    <name evidence="2" type="ORF">HNQ75_003957</name>
</gene>
<dbReference type="InterPro" id="IPR013154">
    <property type="entry name" value="ADH-like_N"/>
</dbReference>
<dbReference type="EC" id="1.6.5.5" evidence="2"/>
<dbReference type="GO" id="GO:0003960">
    <property type="term" value="F:quinone reductase (NADPH) activity"/>
    <property type="evidence" value="ECO:0007669"/>
    <property type="project" value="UniProtKB-EC"/>
</dbReference>
<evidence type="ECO:0000259" key="1">
    <source>
        <dbReference type="SMART" id="SM00829"/>
    </source>
</evidence>
<dbReference type="EMBL" id="JACHEJ010000016">
    <property type="protein sequence ID" value="MBB6181969.1"/>
    <property type="molecule type" value="Genomic_DNA"/>
</dbReference>
<comment type="caution">
    <text evidence="2">The sequence shown here is derived from an EMBL/GenBank/DDBJ whole genome shotgun (WGS) entry which is preliminary data.</text>
</comment>
<dbReference type="Proteomes" id="UP000535501">
    <property type="component" value="Unassembled WGS sequence"/>
</dbReference>
<dbReference type="InterPro" id="IPR013149">
    <property type="entry name" value="ADH-like_C"/>
</dbReference>
<keyword evidence="2" id="KW-0560">Oxidoreductase</keyword>
<dbReference type="PANTHER" id="PTHR43677:SF4">
    <property type="entry name" value="QUINONE OXIDOREDUCTASE-LIKE PROTEIN 2"/>
    <property type="match status" value="1"/>
</dbReference>
<organism evidence="2 3">
    <name type="scientific">Pseudorhizobium flavum</name>
    <dbReference type="NCBI Taxonomy" id="1335061"/>
    <lineage>
        <taxon>Bacteria</taxon>
        <taxon>Pseudomonadati</taxon>
        <taxon>Pseudomonadota</taxon>
        <taxon>Alphaproteobacteria</taxon>
        <taxon>Hyphomicrobiales</taxon>
        <taxon>Rhizobiaceae</taxon>
        <taxon>Rhizobium/Agrobacterium group</taxon>
        <taxon>Pseudorhizobium</taxon>
    </lineage>
</organism>
<evidence type="ECO:0000313" key="3">
    <source>
        <dbReference type="Proteomes" id="UP000535501"/>
    </source>
</evidence>
<dbReference type="CDD" id="cd08241">
    <property type="entry name" value="QOR1"/>
    <property type="match status" value="1"/>
</dbReference>
<evidence type="ECO:0000313" key="2">
    <source>
        <dbReference type="EMBL" id="MBB6181969.1"/>
    </source>
</evidence>
<dbReference type="InterPro" id="IPR020843">
    <property type="entry name" value="ER"/>
</dbReference>
<name>A0A7X0DG99_9HYPH</name>
<dbReference type="Pfam" id="PF08240">
    <property type="entry name" value="ADH_N"/>
    <property type="match status" value="1"/>
</dbReference>
<proteinExistence type="predicted"/>